<evidence type="ECO:0000259" key="6">
    <source>
        <dbReference type="PROSITE" id="PS51096"/>
    </source>
</evidence>
<dbReference type="PROSITE" id="PS00676">
    <property type="entry name" value="SIGMA54_INTERACT_2"/>
    <property type="match status" value="1"/>
</dbReference>
<dbReference type="GO" id="GO:0009401">
    <property type="term" value="P:phosphoenolpyruvate-dependent sugar phosphotransferase system"/>
    <property type="evidence" value="ECO:0007669"/>
    <property type="project" value="InterPro"/>
</dbReference>
<dbReference type="Pfam" id="PF00158">
    <property type="entry name" value="Sigma54_activat"/>
    <property type="match status" value="1"/>
</dbReference>
<dbReference type="InterPro" id="IPR036390">
    <property type="entry name" value="WH_DNA-bd_sf"/>
</dbReference>
<dbReference type="PROSITE" id="PS50045">
    <property type="entry name" value="SIGMA54_INTERACT_4"/>
    <property type="match status" value="1"/>
</dbReference>
<gene>
    <name evidence="8" type="ORF">BEH_16740</name>
</gene>
<dbReference type="GO" id="GO:0006355">
    <property type="term" value="P:regulation of DNA-templated transcription"/>
    <property type="evidence" value="ECO:0007669"/>
    <property type="project" value="InterPro"/>
</dbReference>
<feature type="domain" description="PRD" evidence="7">
    <location>
        <begin position="456"/>
        <end position="565"/>
    </location>
</feature>
<dbReference type="Gene3D" id="3.40.50.510">
    <property type="entry name" value="Phosphotransferase system, mannose-type IIA component"/>
    <property type="match status" value="1"/>
</dbReference>
<keyword evidence="1" id="KW-0808">Transferase</keyword>
<dbReference type="InterPro" id="IPR011608">
    <property type="entry name" value="PRD"/>
</dbReference>
<dbReference type="InterPro" id="IPR002078">
    <property type="entry name" value="Sigma_54_int"/>
</dbReference>
<dbReference type="InterPro" id="IPR003593">
    <property type="entry name" value="AAA+_ATPase"/>
</dbReference>
<keyword evidence="3" id="KW-0067">ATP-binding</keyword>
<protein>
    <submittedName>
        <fullName evidence="8">Fis family transcriptional regulator</fullName>
    </submittedName>
</protein>
<dbReference type="InterPro" id="IPR058031">
    <property type="entry name" value="AAA_lid_NorR"/>
</dbReference>
<feature type="domain" description="PTS EIIA type-4" evidence="6">
    <location>
        <begin position="566"/>
        <end position="691"/>
    </location>
</feature>
<evidence type="ECO:0000313" key="8">
    <source>
        <dbReference type="EMBL" id="AKO93574.1"/>
    </source>
</evidence>
<evidence type="ECO:0000259" key="5">
    <source>
        <dbReference type="PROSITE" id="PS50045"/>
    </source>
</evidence>
<dbReference type="AlphaFoldDB" id="A0A0H4KMP1"/>
<dbReference type="InterPro" id="IPR036634">
    <property type="entry name" value="PRD_sf"/>
</dbReference>
<dbReference type="SMART" id="SM00382">
    <property type="entry name" value="AAA"/>
    <property type="match status" value="1"/>
</dbReference>
<dbReference type="Pfam" id="PF03610">
    <property type="entry name" value="EIIA-man"/>
    <property type="match status" value="1"/>
</dbReference>
<keyword evidence="4" id="KW-0238">DNA-binding</keyword>
<feature type="domain" description="PRD" evidence="7">
    <location>
        <begin position="822"/>
        <end position="928"/>
    </location>
</feature>
<keyword evidence="9" id="KW-1185">Reference proteome</keyword>
<accession>A0A0H4KMP1</accession>
<dbReference type="PANTHER" id="PTHR32071">
    <property type="entry name" value="TRANSCRIPTIONAL REGULATORY PROTEIN"/>
    <property type="match status" value="1"/>
</dbReference>
<dbReference type="PANTHER" id="PTHR32071:SF38">
    <property type="entry name" value="PSP OPERON TRANSCRIPTIONAL ACTIVATOR"/>
    <property type="match status" value="1"/>
</dbReference>
<dbReference type="InterPro" id="IPR004701">
    <property type="entry name" value="PTS_EIIA_man-typ"/>
</dbReference>
<dbReference type="CDD" id="cd00009">
    <property type="entry name" value="AAA"/>
    <property type="match status" value="1"/>
</dbReference>
<dbReference type="InterPro" id="IPR027417">
    <property type="entry name" value="P-loop_NTPase"/>
</dbReference>
<dbReference type="Pfam" id="PF00874">
    <property type="entry name" value="PRD"/>
    <property type="match status" value="1"/>
</dbReference>
<dbReference type="InterPro" id="IPR036662">
    <property type="entry name" value="PTS_EIIA_man-typ_sf"/>
</dbReference>
<dbReference type="RefSeq" id="WP_046217702.1">
    <property type="nucleotide sequence ID" value="NZ_CP011974.1"/>
</dbReference>
<dbReference type="KEGG" id="beo:BEH_16740"/>
<dbReference type="GO" id="GO:0003677">
    <property type="term" value="F:DNA binding"/>
    <property type="evidence" value="ECO:0007669"/>
    <property type="project" value="UniProtKB-KW"/>
</dbReference>
<name>A0A0H4KMP1_9BACI</name>
<dbReference type="SUPFAM" id="SSF53062">
    <property type="entry name" value="PTS system fructose IIA component-like"/>
    <property type="match status" value="1"/>
</dbReference>
<keyword evidence="2" id="KW-0547">Nucleotide-binding</keyword>
<dbReference type="Proteomes" id="UP000036202">
    <property type="component" value="Chromosome"/>
</dbReference>
<sequence>MGLKDELLSFLDTETYSLNFENPSNRLTAKIIAEMFCVKRNTVSHYLNQLVNEEKVIKVNTRPVYFISQSIFEQQFFPLPYYTFNSFQEILQYSKEIKGKGDIFERLIGSKGSLKKAIEQIKSSIYYPSNGLPIILCGPTGVGKSYTAELMYHYSIEKQVIPDDAPFISFNCAQYANNPELMSSNLFGYVKGAFTGADKTKEGMLKAADGGILFLDEVHRLNAEGQEKLFTFLDQGTYRRMGESEGQHKANVRIIFATNMDLEGNFLQTFLRRIPVRVVIPGLDERGDKEKEQFIYLFLIQEARKLGKPIKITNKALNTLSKYYYIGNIGDLKNTIKYISASSFAKKPNTQEVYITLRDLPDQVIKYALEYKGNKYEKDGVVTIHPHTTLEQLYETNTTQLQYIKQSYEKIIELFKYSQIGNRNLDQTTFNQNIINEIHMLFDKLIFNHSKERAGMLLELTTVSVQEIIQHLESDYNVKFTGNSIYVIAYFFYFKENKEIIWSEKQNNIINKLDQYVKTFFKTEFQLVQRFLHLLEKELDVTTFKMDEIFLTFYVKSLEIEQTNQQIKSIILAHGYATASSIANVANRLLRKNVFEAFDMPIDISVEDIVAKVLNYIEHHDVSKGLVILVDMGSLKDIYSQFKKHMNAPVAIINNVSTQMALFLGNMLEEGVYLEEIIERLRAENETEYSIIYPQKEKEKIIIASCLTGMGTAYQIQKLLESSIPENLNIKVIAYDYNRLKESGVSETIFQIYDVLAIVGTADPRLEGVHYLSLEDIISGQGEEMMCEIFQQVADEEYLKEINDSLIRHFSLERVIDSITILDSEKILIQAENFINLLEIRLNKRISNDKKVALYVHISCLVERLIRQIPIETYPYMDEFIQCQKETINHIQESFSVIEDIYNVKINIAEVGYIFDYLRAESSYNTDF</sequence>
<dbReference type="Gene3D" id="1.10.1790.10">
    <property type="entry name" value="PRD domain"/>
    <property type="match status" value="1"/>
</dbReference>
<dbReference type="SUPFAM" id="SSF52540">
    <property type="entry name" value="P-loop containing nucleoside triphosphate hydrolases"/>
    <property type="match status" value="1"/>
</dbReference>
<evidence type="ECO:0000256" key="2">
    <source>
        <dbReference type="ARBA" id="ARBA00022741"/>
    </source>
</evidence>
<evidence type="ECO:0000256" key="3">
    <source>
        <dbReference type="ARBA" id="ARBA00022840"/>
    </source>
</evidence>
<dbReference type="Gene3D" id="3.40.50.300">
    <property type="entry name" value="P-loop containing nucleotide triphosphate hydrolases"/>
    <property type="match status" value="1"/>
</dbReference>
<evidence type="ECO:0000256" key="4">
    <source>
        <dbReference type="ARBA" id="ARBA00023125"/>
    </source>
</evidence>
<organism evidence="8 9">
    <name type="scientific">Priestia filamentosa</name>
    <dbReference type="NCBI Taxonomy" id="1402861"/>
    <lineage>
        <taxon>Bacteria</taxon>
        <taxon>Bacillati</taxon>
        <taxon>Bacillota</taxon>
        <taxon>Bacilli</taxon>
        <taxon>Bacillales</taxon>
        <taxon>Bacillaceae</taxon>
        <taxon>Priestia</taxon>
    </lineage>
</organism>
<reference evidence="8 9" key="1">
    <citation type="journal article" date="2015" name="PLoS ONE">
        <title>Genome Sequence of Bacillus endophyticus and Analysis of Its Companion Mechanism in the Ketogulonigenium vulgare-Bacillus Strain Consortium.</title>
        <authorList>
            <person name="Jia N."/>
            <person name="Du J."/>
            <person name="Ding M.Z."/>
            <person name="Gao F."/>
            <person name="Yuan Y.J."/>
        </authorList>
    </citation>
    <scope>NUCLEOTIDE SEQUENCE [LARGE SCALE GENOMIC DNA]</scope>
    <source>
        <strain evidence="8 9">Hbe603</strain>
    </source>
</reference>
<dbReference type="GO" id="GO:0005524">
    <property type="term" value="F:ATP binding"/>
    <property type="evidence" value="ECO:0007669"/>
    <property type="project" value="UniProtKB-KW"/>
</dbReference>
<dbReference type="InterPro" id="IPR025943">
    <property type="entry name" value="Sigma_54_int_dom_ATP-bd_2"/>
</dbReference>
<evidence type="ECO:0000313" key="9">
    <source>
        <dbReference type="Proteomes" id="UP000036202"/>
    </source>
</evidence>
<evidence type="ECO:0000256" key="1">
    <source>
        <dbReference type="ARBA" id="ARBA00022679"/>
    </source>
</evidence>
<dbReference type="PATRIC" id="fig|135735.6.peg.3560"/>
<proteinExistence type="predicted"/>
<dbReference type="PROSITE" id="PS51096">
    <property type="entry name" value="PTS_EIIA_TYPE_4"/>
    <property type="match status" value="1"/>
</dbReference>
<reference evidence="9" key="2">
    <citation type="submission" date="2015-06" db="EMBL/GenBank/DDBJ databases">
        <title>Genome Sequence of Bacillus endophyticus and Analysis of its Companion Mechanism in the Ketogulonigenium vulgare-Bacillus strain Consortium.</title>
        <authorList>
            <person name="Jia N."/>
            <person name="Du J."/>
            <person name="Ding M.-Z."/>
            <person name="Gao F."/>
            <person name="Yuan Y.-J."/>
        </authorList>
    </citation>
    <scope>NUCLEOTIDE SEQUENCE [LARGE SCALE GENOMIC DNA]</scope>
    <source>
        <strain evidence="9">Hbe603</strain>
    </source>
</reference>
<dbReference type="SUPFAM" id="SSF63520">
    <property type="entry name" value="PTS-regulatory domain, PRD"/>
    <property type="match status" value="1"/>
</dbReference>
<dbReference type="GO" id="GO:0016020">
    <property type="term" value="C:membrane"/>
    <property type="evidence" value="ECO:0007669"/>
    <property type="project" value="InterPro"/>
</dbReference>
<dbReference type="Pfam" id="PF25601">
    <property type="entry name" value="AAA_lid_14"/>
    <property type="match status" value="1"/>
</dbReference>
<evidence type="ECO:0000259" key="7">
    <source>
        <dbReference type="PROSITE" id="PS51372"/>
    </source>
</evidence>
<dbReference type="PROSITE" id="PS51372">
    <property type="entry name" value="PRD_2"/>
    <property type="match status" value="2"/>
</dbReference>
<dbReference type="OrthoDB" id="9771372at2"/>
<dbReference type="SUPFAM" id="SSF46785">
    <property type="entry name" value="Winged helix' DNA-binding domain"/>
    <property type="match status" value="1"/>
</dbReference>
<dbReference type="EMBL" id="CP011974">
    <property type="protein sequence ID" value="AKO93574.1"/>
    <property type="molecule type" value="Genomic_DNA"/>
</dbReference>
<dbReference type="GO" id="GO:0016740">
    <property type="term" value="F:transferase activity"/>
    <property type="evidence" value="ECO:0007669"/>
    <property type="project" value="UniProtKB-KW"/>
</dbReference>
<feature type="domain" description="Sigma-54 factor interaction" evidence="5">
    <location>
        <begin position="107"/>
        <end position="341"/>
    </location>
</feature>